<organism evidence="1 2">
    <name type="scientific">Candidatus Clostridium stratigraminis</name>
    <dbReference type="NCBI Taxonomy" id="3381661"/>
    <lineage>
        <taxon>Bacteria</taxon>
        <taxon>Bacillati</taxon>
        <taxon>Bacillota</taxon>
        <taxon>Clostridia</taxon>
        <taxon>Eubacteriales</taxon>
        <taxon>Clostridiaceae</taxon>
        <taxon>Clostridium</taxon>
    </lineage>
</organism>
<reference evidence="1 2" key="1">
    <citation type="submission" date="2024-11" db="EMBL/GenBank/DDBJ databases">
        <authorList>
            <person name="Heng Y.C."/>
            <person name="Lim A.C.H."/>
            <person name="Lee J.K.Y."/>
            <person name="Kittelmann S."/>
        </authorList>
    </citation>
    <scope>NUCLEOTIDE SEQUENCE [LARGE SCALE GENOMIC DNA]</scope>
    <source>
        <strain evidence="1 2">WILCCON 0185</strain>
    </source>
</reference>
<gene>
    <name evidence="1" type="ORF">ACJDUG_15050</name>
</gene>
<evidence type="ECO:0000313" key="1">
    <source>
        <dbReference type="EMBL" id="MFL0248277.1"/>
    </source>
</evidence>
<comment type="caution">
    <text evidence="1">The sequence shown here is derived from an EMBL/GenBank/DDBJ whole genome shotgun (WGS) entry which is preliminary data.</text>
</comment>
<evidence type="ECO:0000313" key="2">
    <source>
        <dbReference type="Proteomes" id="UP001623591"/>
    </source>
</evidence>
<protein>
    <recommendedName>
        <fullName evidence="3">Lipoprotein</fullName>
    </recommendedName>
</protein>
<dbReference type="PROSITE" id="PS51257">
    <property type="entry name" value="PROKAR_LIPOPROTEIN"/>
    <property type="match status" value="1"/>
</dbReference>
<proteinExistence type="predicted"/>
<keyword evidence="2" id="KW-1185">Reference proteome</keyword>
<accession>A0ABW8T7B7</accession>
<evidence type="ECO:0008006" key="3">
    <source>
        <dbReference type="Google" id="ProtNLM"/>
    </source>
</evidence>
<dbReference type="RefSeq" id="WP_406770705.1">
    <property type="nucleotide sequence ID" value="NZ_JBJHZZ010000015.1"/>
</dbReference>
<dbReference type="Proteomes" id="UP001623591">
    <property type="component" value="Unassembled WGS sequence"/>
</dbReference>
<sequence length="216" mass="24020">MRKIAIVIILSFLFLAGCSKVGEVTKISKQGSYVAALMWNSDFYSPGNSVVIEELSIDSELGRISKQVQPMPKRDGEINDISNFAVGDKIFSIKNIETTEAIAIMSSGKYFRIDRIRSSLGIVWDNKIYDFVGNFDEENEKANLTKEIGQIKRVGIDYNNAKNGDITTLGYMGDLSIFKVGGKISLLQGNNSNKVIAVEDKDGKFHKAMYVKKIDK</sequence>
<name>A0ABW8T7B7_9CLOT</name>
<dbReference type="EMBL" id="JBJHZZ010000015">
    <property type="protein sequence ID" value="MFL0248277.1"/>
    <property type="molecule type" value="Genomic_DNA"/>
</dbReference>